<dbReference type="EMBL" id="BMOD01000002">
    <property type="protein sequence ID" value="GGJ25038.1"/>
    <property type="molecule type" value="Genomic_DNA"/>
</dbReference>
<dbReference type="Proteomes" id="UP000632222">
    <property type="component" value="Unassembled WGS sequence"/>
</dbReference>
<dbReference type="InterPro" id="IPR012854">
    <property type="entry name" value="Cu_amine_oxidase-like_N"/>
</dbReference>
<comment type="caution">
    <text evidence="2">The sequence shown here is derived from an EMBL/GenBank/DDBJ whole genome shotgun (WGS) entry which is preliminary data.</text>
</comment>
<feature type="domain" description="Copper amine oxidase-like N-terminal" evidence="1">
    <location>
        <begin position="39"/>
        <end position="89"/>
    </location>
</feature>
<dbReference type="Gene3D" id="3.30.457.10">
    <property type="entry name" value="Copper amine oxidase-like, N-terminal domain"/>
    <property type="match status" value="1"/>
</dbReference>
<evidence type="ECO:0000313" key="3">
    <source>
        <dbReference type="Proteomes" id="UP000632222"/>
    </source>
</evidence>
<protein>
    <recommendedName>
        <fullName evidence="1">Copper amine oxidase-like N-terminal domain-containing protein</fullName>
    </recommendedName>
</protein>
<proteinExistence type="predicted"/>
<sequence length="582" mass="63188">MNLWFVLTSAPKTSCYTTWVRFLLTLFLLLFSSLGAAFQLGSQQLVLTVGEKQAYLNGAPLDLDLPARVISGRTMLPLRSIVTRLGLSLTGPDEATLKVGDLLYRPKDSAGTLRGNPIDPQSLVMVDRVLFINARLLADALSASLVFSEEGRTLTFTTNLPRNVDAALPQARFLTSKASYAMGEKVGYLDYSFDPEGTALVSRRWTNKQDAFFIPGTQTITLQVINEKGKASGTFSRTIQITEEVQNSAQMFALKHQPLGTTFKDDTILSYPVVALLPVPAEDRTLVFSDSPENVDSSGILYRDDLMGKTRILAYHLNASARPARLYIQVKNLSMLEGQARVERLGETAPTRVETTLGQGTLLDFYSGAQTSLLKLPTGSWMTLYSSPLLPPGGGVNVMLDAEFSSRTQVSIFMLQEGDDPQTLTVLRGDGRHQRGTFPGAVRELQANLTTLPARLVLGDEKQDQPLIGLDATTLNTVVLKGNYGLLYRINLVGLPEHAVGALSPRGGVYKGALHVDDLPVALPESGVLTRANNPILFSRGSVKRLEFIPASGSNLPVNLVFYPTRQSEPLSPAPPVAPASP</sequence>
<dbReference type="Pfam" id="PF07833">
    <property type="entry name" value="Cu_amine_oxidN1"/>
    <property type="match status" value="1"/>
</dbReference>
<organism evidence="2 3">
    <name type="scientific">Deinococcus roseus</name>
    <dbReference type="NCBI Taxonomy" id="392414"/>
    <lineage>
        <taxon>Bacteria</taxon>
        <taxon>Thermotogati</taxon>
        <taxon>Deinococcota</taxon>
        <taxon>Deinococci</taxon>
        <taxon>Deinococcales</taxon>
        <taxon>Deinococcaceae</taxon>
        <taxon>Deinococcus</taxon>
    </lineage>
</organism>
<name>A0ABQ2CVH8_9DEIO</name>
<reference evidence="3" key="1">
    <citation type="journal article" date="2019" name="Int. J. Syst. Evol. Microbiol.">
        <title>The Global Catalogue of Microorganisms (GCM) 10K type strain sequencing project: providing services to taxonomists for standard genome sequencing and annotation.</title>
        <authorList>
            <consortium name="The Broad Institute Genomics Platform"/>
            <consortium name="The Broad Institute Genome Sequencing Center for Infectious Disease"/>
            <person name="Wu L."/>
            <person name="Ma J."/>
        </authorList>
    </citation>
    <scope>NUCLEOTIDE SEQUENCE [LARGE SCALE GENOMIC DNA]</scope>
    <source>
        <strain evidence="3">JCM 14370</strain>
    </source>
</reference>
<keyword evidence="3" id="KW-1185">Reference proteome</keyword>
<dbReference type="SUPFAM" id="SSF55383">
    <property type="entry name" value="Copper amine oxidase, domain N"/>
    <property type="match status" value="1"/>
</dbReference>
<dbReference type="InterPro" id="IPR036582">
    <property type="entry name" value="Mao_N_sf"/>
</dbReference>
<evidence type="ECO:0000313" key="2">
    <source>
        <dbReference type="EMBL" id="GGJ25038.1"/>
    </source>
</evidence>
<accession>A0ABQ2CVH8</accession>
<gene>
    <name evidence="2" type="ORF">GCM10008938_08920</name>
</gene>
<evidence type="ECO:0000259" key="1">
    <source>
        <dbReference type="Pfam" id="PF07833"/>
    </source>
</evidence>